<name>A0A7S4VGS0_9STRA</name>
<keyword evidence="2" id="KW-0472">Membrane</keyword>
<keyword evidence="2" id="KW-1133">Transmembrane helix</keyword>
<sequence>MDSLFLPKRQAITSSKCHRCCYNLWYISCYMMLLTMTTTAAREISSCTSFVNGRIEKSVGKRCQKKMLSPSSLPMLVPLIQPKFNHVDSSSVLFAEYGRGAEIWPPTNEMRIRLEDSFPNGCTPPAAKKASFTTTTATMEAANKLSTKDNEPSTETKVEEEEEEEDPTPLTSAAVKINPRVTGEKRRKVRAAISNILRRAAGAELENDATSSASSSSNTSAGGAGIVNGIPTFIALSLLAFGLIQPVQIFFVLFLSGYVTLLNAWSKSPIPGKGGDGENIILSMPSLPPQGHVPSLISNPLGFMLTNSATYKIWLRTGAIVGLVAPLLAIASYMVPQSLLVKALPFMPEGSLMRIFGIAAGGGNNIVAAKACAGPVFLICCQAISEGISRRVMVRGRLLGTSVCVFVCHERSLLLTRMGAAKHESTALFQCFSNILCLFKQSYLFLIIFFLHYLSTNFVMYTPYQNILVQNHSSLSATPRDFFGLWQ</sequence>
<feature type="transmembrane region" description="Helical" evidence="2">
    <location>
        <begin position="443"/>
        <end position="464"/>
    </location>
</feature>
<keyword evidence="2" id="KW-0812">Transmembrane</keyword>
<gene>
    <name evidence="3" type="ORF">DBRI00130_LOCUS26055</name>
</gene>
<feature type="region of interest" description="Disordered" evidence="1">
    <location>
        <begin position="141"/>
        <end position="173"/>
    </location>
</feature>
<reference evidence="3" key="1">
    <citation type="submission" date="2021-01" db="EMBL/GenBank/DDBJ databases">
        <authorList>
            <person name="Corre E."/>
            <person name="Pelletier E."/>
            <person name="Niang G."/>
            <person name="Scheremetjew M."/>
            <person name="Finn R."/>
            <person name="Kale V."/>
            <person name="Holt S."/>
            <person name="Cochrane G."/>
            <person name="Meng A."/>
            <person name="Brown T."/>
            <person name="Cohen L."/>
        </authorList>
    </citation>
    <scope>NUCLEOTIDE SEQUENCE</scope>
    <source>
        <strain evidence="3">GSO104</strain>
    </source>
</reference>
<feature type="compositionally biased region" description="Basic and acidic residues" evidence="1">
    <location>
        <begin position="146"/>
        <end position="157"/>
    </location>
</feature>
<organism evidence="3">
    <name type="scientific">Ditylum brightwellii</name>
    <dbReference type="NCBI Taxonomy" id="49249"/>
    <lineage>
        <taxon>Eukaryota</taxon>
        <taxon>Sar</taxon>
        <taxon>Stramenopiles</taxon>
        <taxon>Ochrophyta</taxon>
        <taxon>Bacillariophyta</taxon>
        <taxon>Mediophyceae</taxon>
        <taxon>Lithodesmiophycidae</taxon>
        <taxon>Lithodesmiales</taxon>
        <taxon>Lithodesmiaceae</taxon>
        <taxon>Ditylum</taxon>
    </lineage>
</organism>
<feature type="transmembrane region" description="Helical" evidence="2">
    <location>
        <begin position="313"/>
        <end position="335"/>
    </location>
</feature>
<dbReference type="EMBL" id="HBNS01033292">
    <property type="protein sequence ID" value="CAE4628439.1"/>
    <property type="molecule type" value="Transcribed_RNA"/>
</dbReference>
<accession>A0A7S4VGS0</accession>
<proteinExistence type="predicted"/>
<dbReference type="AlphaFoldDB" id="A0A7S4VGS0"/>
<feature type="compositionally biased region" description="Acidic residues" evidence="1">
    <location>
        <begin position="158"/>
        <end position="167"/>
    </location>
</feature>
<evidence type="ECO:0000256" key="2">
    <source>
        <dbReference type="SAM" id="Phobius"/>
    </source>
</evidence>
<evidence type="ECO:0000256" key="1">
    <source>
        <dbReference type="SAM" id="MobiDB-lite"/>
    </source>
</evidence>
<feature type="transmembrane region" description="Helical" evidence="2">
    <location>
        <begin position="355"/>
        <end position="381"/>
    </location>
</feature>
<evidence type="ECO:0000313" key="3">
    <source>
        <dbReference type="EMBL" id="CAE4628439.1"/>
    </source>
</evidence>
<protein>
    <submittedName>
        <fullName evidence="3">Uncharacterized protein</fullName>
    </submittedName>
</protein>